<protein>
    <submittedName>
        <fullName evidence="2">Uncharacterized protein</fullName>
    </submittedName>
</protein>
<reference evidence="2 3" key="1">
    <citation type="submission" date="2018-01" db="EMBL/GenBank/DDBJ databases">
        <title>Metagenomic assembled genomes from two thermal pools in the Uzon Caldera, Kamchatka, Russia.</title>
        <authorList>
            <person name="Wilkins L."/>
            <person name="Ettinger C."/>
        </authorList>
    </citation>
    <scope>NUCLEOTIDE SEQUENCE [LARGE SCALE GENOMIC DNA]</scope>
    <source>
        <strain evidence="2">ZAV-06</strain>
    </source>
</reference>
<dbReference type="Proteomes" id="UP000237153">
    <property type="component" value="Unassembled WGS sequence"/>
</dbReference>
<gene>
    <name evidence="2" type="ORF">C0188_00895</name>
    <name evidence="1" type="ORF">ENO39_00715</name>
</gene>
<dbReference type="AlphaFoldDB" id="A0A2J6N3R2"/>
<dbReference type="SUPFAM" id="SSF143437">
    <property type="entry name" value="THUMP domain-like"/>
    <property type="match status" value="1"/>
</dbReference>
<proteinExistence type="predicted"/>
<name>A0A2J6N3R2_9CREN</name>
<evidence type="ECO:0000313" key="3">
    <source>
        <dbReference type="Proteomes" id="UP000237153"/>
    </source>
</evidence>
<sequence>MIIIFRKKEIIVRREPFNLIITHYPGYDNFVVAREQIKNIIENIRIVDTSQSIILAIVDEPYATIEKIKSLELKETPILRIIPVDRVTDIFVDRVKEVIHELFNTKVKKEETFKIKLDGHLYKRQEGSIEKIHKDEAIKILAEGLENPVNLKSPSWLVYVKTLRMYKATELASITVTKPENIISLAPKE</sequence>
<evidence type="ECO:0000313" key="1">
    <source>
        <dbReference type="EMBL" id="HEW63570.1"/>
    </source>
</evidence>
<organism evidence="2 3">
    <name type="scientific">Fervidicoccus fontis</name>
    <dbReference type="NCBI Taxonomy" id="683846"/>
    <lineage>
        <taxon>Archaea</taxon>
        <taxon>Thermoproteota</taxon>
        <taxon>Thermoprotei</taxon>
        <taxon>Fervidicoccales</taxon>
        <taxon>Fervidicoccaceae</taxon>
        <taxon>Fervidicoccus</taxon>
    </lineage>
</organism>
<dbReference type="EMBL" id="DSFH01000015">
    <property type="protein sequence ID" value="HEW63570.1"/>
    <property type="molecule type" value="Genomic_DNA"/>
</dbReference>
<evidence type="ECO:0000313" key="2">
    <source>
        <dbReference type="EMBL" id="PMB75981.1"/>
    </source>
</evidence>
<comment type="caution">
    <text evidence="2">The sequence shown here is derived from an EMBL/GenBank/DDBJ whole genome shotgun (WGS) entry which is preliminary data.</text>
</comment>
<dbReference type="EMBL" id="PNIM01000003">
    <property type="protein sequence ID" value="PMB75981.1"/>
    <property type="molecule type" value="Genomic_DNA"/>
</dbReference>
<reference evidence="1" key="2">
    <citation type="journal article" date="2020" name="mSystems">
        <title>Genome- and Community-Level Interaction Insights into Carbon Utilization and Element Cycling Functions of Hydrothermarchaeota in Hydrothermal Sediment.</title>
        <authorList>
            <person name="Zhou Z."/>
            <person name="Liu Y."/>
            <person name="Xu W."/>
            <person name="Pan J."/>
            <person name="Luo Z.H."/>
            <person name="Li M."/>
        </authorList>
    </citation>
    <scope>NUCLEOTIDE SEQUENCE [LARGE SCALE GENOMIC DNA]</scope>
    <source>
        <strain evidence="1">SpSt-1261</strain>
    </source>
</reference>
<accession>A0A2J6N3R2</accession>
<dbReference type="Proteomes" id="UP000886076">
    <property type="component" value="Unassembled WGS sequence"/>
</dbReference>